<name>A0A5J6LJD2_9GAMM</name>
<dbReference type="EMBL" id="CP044222">
    <property type="protein sequence ID" value="QEW08598.1"/>
    <property type="molecule type" value="Genomic_DNA"/>
</dbReference>
<dbReference type="AlphaFoldDB" id="A0A5J6LJD2"/>
<gene>
    <name evidence="2" type="ORF">F5I99_12415</name>
</gene>
<dbReference type="Proteomes" id="UP000325606">
    <property type="component" value="Chromosome"/>
</dbReference>
<dbReference type="InterPro" id="IPR005546">
    <property type="entry name" value="Autotransporte_beta"/>
</dbReference>
<dbReference type="InterPro" id="IPR036709">
    <property type="entry name" value="Autotransporte_beta_dom_sf"/>
</dbReference>
<dbReference type="SUPFAM" id="SSF103515">
    <property type="entry name" value="Autotransporter"/>
    <property type="match status" value="1"/>
</dbReference>
<dbReference type="KEGG" id="nik:F5I99_12415"/>
<evidence type="ECO:0000313" key="2">
    <source>
        <dbReference type="EMBL" id="QEW08598.1"/>
    </source>
</evidence>
<dbReference type="Gene3D" id="2.40.128.130">
    <property type="entry name" value="Autotransporter beta-domain"/>
    <property type="match status" value="1"/>
</dbReference>
<protein>
    <submittedName>
        <fullName evidence="2">Autotransporter outer membrane beta-barrel domain-containing protein</fullName>
    </submittedName>
</protein>
<dbReference type="SMART" id="SM00869">
    <property type="entry name" value="Autotransporter"/>
    <property type="match status" value="1"/>
</dbReference>
<keyword evidence="3" id="KW-1185">Reference proteome</keyword>
<dbReference type="InterPro" id="IPR006315">
    <property type="entry name" value="OM_autotransptr_brl_dom"/>
</dbReference>
<evidence type="ECO:0000313" key="3">
    <source>
        <dbReference type="Proteomes" id="UP000325606"/>
    </source>
</evidence>
<evidence type="ECO:0000259" key="1">
    <source>
        <dbReference type="PROSITE" id="PS51208"/>
    </source>
</evidence>
<dbReference type="NCBIfam" id="TIGR01414">
    <property type="entry name" value="autotrans_barl"/>
    <property type="match status" value="1"/>
</dbReference>
<proteinExistence type="predicted"/>
<sequence length="463" mass="50144">MEIDGPTPGTEYDQINVSGTATLDGTLDLQFSHAPIAGTKYNLINAGSLVLAGDPQNGFNPIIDNISNNLGATLQLTPVITGTEYGMLIEQLSFEAVVSELLTPNQQSLALNLDSFATSDQAVDLFDALNMLPAEQLPDAYGSLSGEQHTHTLPQVARASHQFTRVIGEQLAYSGDDVASLLDTSKPSRTVWLRGISGLGDIDSDGKASKAKHKSHGIVLGYDSEMQDGLVAGVAFGYTRSNVNMHAGGSGIDSYQLAAYSRKQWTDNYLNTIFGIGHHSVNSTREVQFTGFSGAAKSEYNIDALGLSLEAGRHYTLSDNHWVTPFAGLEYGHYRQKGFTETGAGDASLTYGDDRMNSLRSVLGARMNSELKSSNGMQFNTTLGLSWVHEHLYREASLNPAFAANGDVSFNIKGPATDRNRAQTLLGVSTYLSKYSQLDLEYRGEFADSDRQHAIAATFRMRW</sequence>
<dbReference type="GO" id="GO:0019867">
    <property type="term" value="C:outer membrane"/>
    <property type="evidence" value="ECO:0007669"/>
    <property type="project" value="InterPro"/>
</dbReference>
<accession>A0A5J6LJD2</accession>
<feature type="domain" description="Autotransporter" evidence="1">
    <location>
        <begin position="184"/>
        <end position="463"/>
    </location>
</feature>
<reference evidence="2 3" key="1">
    <citation type="submission" date="2019-09" db="EMBL/GenBank/DDBJ databases">
        <title>Nitrincola iocasae sp. nov., a bacterium isolated from the sediment collected at a cold seep field in South China Sea.</title>
        <authorList>
            <person name="Zhang H."/>
            <person name="Wang H."/>
            <person name="Li C."/>
        </authorList>
    </citation>
    <scope>NUCLEOTIDE SEQUENCE [LARGE SCALE GENOMIC DNA]</scope>
    <source>
        <strain evidence="2 3">KXZD1103</strain>
    </source>
</reference>
<dbReference type="PROSITE" id="PS51208">
    <property type="entry name" value="AUTOTRANSPORTER"/>
    <property type="match status" value="1"/>
</dbReference>
<organism evidence="2 3">
    <name type="scientific">Nitrincola iocasae</name>
    <dbReference type="NCBI Taxonomy" id="2614693"/>
    <lineage>
        <taxon>Bacteria</taxon>
        <taxon>Pseudomonadati</taxon>
        <taxon>Pseudomonadota</taxon>
        <taxon>Gammaproteobacteria</taxon>
        <taxon>Oceanospirillales</taxon>
        <taxon>Oceanospirillaceae</taxon>
        <taxon>Nitrincola</taxon>
    </lineage>
</organism>
<dbReference type="Pfam" id="PF03797">
    <property type="entry name" value="Autotransporter"/>
    <property type="match status" value="1"/>
</dbReference>